<keyword evidence="1" id="KW-1133">Transmembrane helix</keyword>
<feature type="transmembrane region" description="Helical" evidence="1">
    <location>
        <begin position="332"/>
        <end position="356"/>
    </location>
</feature>
<name>A0A4U3LD30_9BACT</name>
<feature type="transmembrane region" description="Helical" evidence="1">
    <location>
        <begin position="6"/>
        <end position="24"/>
    </location>
</feature>
<dbReference type="Proteomes" id="UP000305848">
    <property type="component" value="Unassembled WGS sequence"/>
</dbReference>
<feature type="transmembrane region" description="Helical" evidence="1">
    <location>
        <begin position="129"/>
        <end position="148"/>
    </location>
</feature>
<comment type="caution">
    <text evidence="2">The sequence shown here is derived from an EMBL/GenBank/DDBJ whole genome shotgun (WGS) entry which is preliminary data.</text>
</comment>
<dbReference type="EMBL" id="SZQL01000001">
    <property type="protein sequence ID" value="TKK71986.1"/>
    <property type="molecule type" value="Genomic_DNA"/>
</dbReference>
<feature type="transmembrane region" description="Helical" evidence="1">
    <location>
        <begin position="362"/>
        <end position="388"/>
    </location>
</feature>
<dbReference type="OrthoDB" id="652386at2"/>
<feature type="transmembrane region" description="Helical" evidence="1">
    <location>
        <begin position="303"/>
        <end position="320"/>
    </location>
</feature>
<dbReference type="AlphaFoldDB" id="A0A4U3LD30"/>
<feature type="transmembrane region" description="Helical" evidence="1">
    <location>
        <begin position="213"/>
        <end position="238"/>
    </location>
</feature>
<keyword evidence="1" id="KW-0472">Membrane</keyword>
<feature type="transmembrane region" description="Helical" evidence="1">
    <location>
        <begin position="160"/>
        <end position="180"/>
    </location>
</feature>
<organism evidence="2 3">
    <name type="scientific">Ilyomonas limi</name>
    <dbReference type="NCBI Taxonomy" id="2575867"/>
    <lineage>
        <taxon>Bacteria</taxon>
        <taxon>Pseudomonadati</taxon>
        <taxon>Bacteroidota</taxon>
        <taxon>Chitinophagia</taxon>
        <taxon>Chitinophagales</taxon>
        <taxon>Chitinophagaceae</taxon>
        <taxon>Ilyomonas</taxon>
    </lineage>
</organism>
<keyword evidence="1" id="KW-0812">Transmembrane</keyword>
<reference evidence="2 3" key="1">
    <citation type="submission" date="2019-05" db="EMBL/GenBank/DDBJ databases">
        <title>Panacibacter sp. strain 17mud1-8 Genome sequencing and assembly.</title>
        <authorList>
            <person name="Chhetri G."/>
        </authorList>
    </citation>
    <scope>NUCLEOTIDE SEQUENCE [LARGE SCALE GENOMIC DNA]</scope>
    <source>
        <strain evidence="2 3">17mud1-8</strain>
    </source>
</reference>
<dbReference type="RefSeq" id="WP_137260226.1">
    <property type="nucleotide sequence ID" value="NZ_SZQL01000001.1"/>
</dbReference>
<feature type="transmembrane region" description="Helical" evidence="1">
    <location>
        <begin position="250"/>
        <end position="269"/>
    </location>
</feature>
<gene>
    <name evidence="2" type="ORF">FC093_02955</name>
</gene>
<keyword evidence="3" id="KW-1185">Reference proteome</keyword>
<evidence type="ECO:0000313" key="2">
    <source>
        <dbReference type="EMBL" id="TKK71986.1"/>
    </source>
</evidence>
<evidence type="ECO:0000313" key="3">
    <source>
        <dbReference type="Proteomes" id="UP000305848"/>
    </source>
</evidence>
<evidence type="ECO:0008006" key="4">
    <source>
        <dbReference type="Google" id="ProtNLM"/>
    </source>
</evidence>
<sequence>MQPLLFIAYLFIFCWLITRISFFKNAPLSKWWLIAIFLLKIIAGFTYAWFFAQPQYINTADTWNYYHASLAETDWLLRDPVGFIKDLFHNNYAQSGNLFNNESSYWNNLKSNSIIKLIAVINVFTAKSYYVNIIFFNFLYLFGPVALYRLAATHYPQRKLLFFLSVFLLPSFLFWCSGIHKDGLIFSAMMLAAYSLYKQLQQQKILVTHCLLLLLYSIVLFALRNFVLLLLIPALAAWVLSEKYPSRRGWIFVGIYLFCLIVFFTAKYIHPALNFPQYVVEKQSEFKELTGNSSVVLPPLEPSFTGFTVFLPYAIDMALLRPHWSDIKNISYAAAAAENALLLLMIIAGICSAIYYKKITPFTLLLILFSCTLLLLCGYTVTFAGAVVRYKSIATPLLATAVCTILPGGTKNRSYIL</sequence>
<proteinExistence type="predicted"/>
<feature type="transmembrane region" description="Helical" evidence="1">
    <location>
        <begin position="31"/>
        <end position="52"/>
    </location>
</feature>
<evidence type="ECO:0000256" key="1">
    <source>
        <dbReference type="SAM" id="Phobius"/>
    </source>
</evidence>
<accession>A0A4U3LD30</accession>
<protein>
    <recommendedName>
        <fullName evidence="4">Glycosyltransferase RgtA/B/C/D-like domain-containing protein</fullName>
    </recommendedName>
</protein>